<keyword evidence="8" id="KW-1185">Reference proteome</keyword>
<comment type="similarity">
    <text evidence="1">Belongs to the DNA polymerase type-Y family.</text>
</comment>
<gene>
    <name evidence="7" type="ORF">GEV33_014912</name>
</gene>
<dbReference type="InterPro" id="IPR001126">
    <property type="entry name" value="UmuC"/>
</dbReference>
<dbReference type="InterPro" id="IPR043128">
    <property type="entry name" value="Rev_trsase/Diguanyl_cyclase"/>
</dbReference>
<dbReference type="Proteomes" id="UP000719412">
    <property type="component" value="Unassembled WGS sequence"/>
</dbReference>
<dbReference type="GO" id="GO:0003887">
    <property type="term" value="F:DNA-directed DNA polymerase activity"/>
    <property type="evidence" value="ECO:0007669"/>
    <property type="project" value="InterPro"/>
</dbReference>
<comment type="caution">
    <text evidence="7">The sequence shown here is derived from an EMBL/GenBank/DDBJ whole genome shotgun (WGS) entry which is preliminary data.</text>
</comment>
<accession>A0A8J6L164</accession>
<dbReference type="GO" id="GO:0003950">
    <property type="term" value="F:NAD+ poly-ADP-ribosyltransferase activity"/>
    <property type="evidence" value="ECO:0007669"/>
    <property type="project" value="UniProtKB-UniRule"/>
</dbReference>
<evidence type="ECO:0000256" key="1">
    <source>
        <dbReference type="ARBA" id="ARBA00010945"/>
    </source>
</evidence>
<sequence>MSRRGKNKNDSLCNSFQKLSVKNTSGNGSRAGSSKATPPTPSVVNPNLFNIKCSGSKVVRYQNLHPSNSMYEKIENLITNDRFVVENIVEVKNPFLEKAYQLKKEQKVKQFGQEVNEVLLFHGTKKANLNSICTYNFDWRLFGNNIGHKFGKGVSFSVNATYASNYSDPDDYHKVMIAAKVLIVNVCQGNKNMTSPPPGYDASQKGNNGIVVVNRPCTNPNIININPGCKPVWYKNLHPSDDAYQEICDLIAYDDLVVENIVEVHNSYLKKAYHKKKRAKRFEYGQVSEGLFFHGTVKANLDSICTYNFDWRLYGSSTGHKFGKGVSFSPSAKYASHYSHDTYHKVMIVANVLIGRICEGYKDMTVPPRGFDTSQNDKETVIVKLIKEKDTMSAFEIDDHARTIVHIDIDCFYAQVEMKKNPDLRAVALGIQQKNIVVTSNYKAREFGVKKSNGEDLHDYRQVSYKVTNLLHKYSPLVERLGLDENYIDVTTLVNERVKHKDDLKVVGNVFGASSEKCDCGCTERLTMGSVIAQEMRDLIKSDLNLTTCAGIAHNKLLAKIVGGCHKPDQQTVVFPNDALELMLSLSSLTNIPGIGRTTFEQLEGAGIKTVESLQNTELRRLEGLLGVEKSRTIYNYSYGIDKSPVKSSGKPQSIGLEDSCKSISVEKEVRKKLEQLLNRLLVLVAEDGRVPKTLKLTTRKFDKSNKTSNRETRQCNINPALFAPNQSNKEAKIMTTVMHLFNRIVDMKKPYHITLLGLSFTKFQEPPSARNPLATFLRKDLEVQSVTNIENQNESEEVPERKCAIPSTSDLGAADVESPTPSPKKLKLASLVSKKRCFDNCYEDCESPSKLKVADLSLDPITCPPDADKDVFKELPREVQKELWDDYKRRKSNEINFCSSQVKKAKPNTLLNYFIRNK</sequence>
<dbReference type="Gene3D" id="3.90.228.10">
    <property type="match status" value="2"/>
</dbReference>
<dbReference type="Gene3D" id="3.30.70.270">
    <property type="match status" value="1"/>
</dbReference>
<keyword evidence="3" id="KW-0520">NAD</keyword>
<keyword evidence="2" id="KW-0237">DNA synthesis</keyword>
<evidence type="ECO:0000256" key="4">
    <source>
        <dbReference type="SAM" id="MobiDB-lite"/>
    </source>
</evidence>
<dbReference type="SUPFAM" id="SSF100879">
    <property type="entry name" value="Lesion bypass DNA polymerase (Y-family), little finger domain"/>
    <property type="match status" value="1"/>
</dbReference>
<dbReference type="InterPro" id="IPR053848">
    <property type="entry name" value="IMS_HHH_1"/>
</dbReference>
<dbReference type="PANTHER" id="PTHR46404:SF1">
    <property type="entry name" value="DNA POLYMERASE IOTA"/>
    <property type="match status" value="1"/>
</dbReference>
<dbReference type="FunFam" id="3.30.70.270:FF:000013">
    <property type="entry name" value="Polymerase (DNA directed) iota"/>
    <property type="match status" value="1"/>
</dbReference>
<keyword evidence="3" id="KW-0328">Glycosyltransferase</keyword>
<dbReference type="Gene3D" id="3.30.1490.100">
    <property type="entry name" value="DNA polymerase, Y-family, little finger domain"/>
    <property type="match status" value="1"/>
</dbReference>
<dbReference type="InterPro" id="IPR012317">
    <property type="entry name" value="Poly(ADP-ribose)pol_cat_dom"/>
</dbReference>
<feature type="domain" description="PARP catalytic" evidence="6">
    <location>
        <begin position="45"/>
        <end position="281"/>
    </location>
</feature>
<evidence type="ECO:0000313" key="7">
    <source>
        <dbReference type="EMBL" id="KAH0807879.1"/>
    </source>
</evidence>
<reference evidence="7" key="2">
    <citation type="submission" date="2021-08" db="EMBL/GenBank/DDBJ databases">
        <authorList>
            <person name="Eriksson T."/>
        </authorList>
    </citation>
    <scope>NUCLEOTIDE SEQUENCE</scope>
    <source>
        <strain evidence="7">Stoneville</strain>
        <tissue evidence="7">Whole head</tissue>
    </source>
</reference>
<dbReference type="Gene3D" id="1.10.150.20">
    <property type="entry name" value="5' to 3' exonuclease, C-terminal subdomain"/>
    <property type="match status" value="1"/>
</dbReference>
<dbReference type="EC" id="2.4.2.-" evidence="3"/>
<feature type="region of interest" description="Disordered" evidence="4">
    <location>
        <begin position="21"/>
        <end position="43"/>
    </location>
</feature>
<keyword evidence="3" id="KW-0808">Transferase</keyword>
<dbReference type="PANTHER" id="PTHR46404">
    <property type="entry name" value="DNA POLYMERASE IOTA"/>
    <property type="match status" value="1"/>
</dbReference>
<dbReference type="Pfam" id="PF00817">
    <property type="entry name" value="IMS"/>
    <property type="match status" value="1"/>
</dbReference>
<reference evidence="7" key="1">
    <citation type="journal article" date="2020" name="J Insects Food Feed">
        <title>The yellow mealworm (Tenebrio molitor) genome: a resource for the emerging insects as food and feed industry.</title>
        <authorList>
            <person name="Eriksson T."/>
            <person name="Andere A."/>
            <person name="Kelstrup H."/>
            <person name="Emery V."/>
            <person name="Picard C."/>
        </authorList>
    </citation>
    <scope>NUCLEOTIDE SEQUENCE</scope>
    <source>
        <strain evidence="7">Stoneville</strain>
        <tissue evidence="7">Whole head</tissue>
    </source>
</reference>
<evidence type="ECO:0000256" key="2">
    <source>
        <dbReference type="ARBA" id="ARBA00022634"/>
    </source>
</evidence>
<dbReference type="InterPro" id="IPR036775">
    <property type="entry name" value="DNA_pol_Y-fam_lit_finger_sf"/>
</dbReference>
<name>A0A8J6L164_TENMO</name>
<dbReference type="GO" id="GO:0003684">
    <property type="term" value="F:damaged DNA binding"/>
    <property type="evidence" value="ECO:0007669"/>
    <property type="project" value="InterPro"/>
</dbReference>
<dbReference type="GO" id="GO:0019985">
    <property type="term" value="P:translesion synthesis"/>
    <property type="evidence" value="ECO:0007669"/>
    <property type="project" value="TreeGrafter"/>
</dbReference>
<dbReference type="Pfam" id="PF00644">
    <property type="entry name" value="PARP"/>
    <property type="match status" value="2"/>
</dbReference>
<dbReference type="SUPFAM" id="SSF56672">
    <property type="entry name" value="DNA/RNA polymerases"/>
    <property type="match status" value="1"/>
</dbReference>
<dbReference type="PROSITE" id="PS51059">
    <property type="entry name" value="PARP_CATALYTIC"/>
    <property type="match status" value="1"/>
</dbReference>
<evidence type="ECO:0000256" key="3">
    <source>
        <dbReference type="RuleBase" id="RU362114"/>
    </source>
</evidence>
<organism evidence="7 8">
    <name type="scientific">Tenebrio molitor</name>
    <name type="common">Yellow mealworm beetle</name>
    <dbReference type="NCBI Taxonomy" id="7067"/>
    <lineage>
        <taxon>Eukaryota</taxon>
        <taxon>Metazoa</taxon>
        <taxon>Ecdysozoa</taxon>
        <taxon>Arthropoda</taxon>
        <taxon>Hexapoda</taxon>
        <taxon>Insecta</taxon>
        <taxon>Pterygota</taxon>
        <taxon>Neoptera</taxon>
        <taxon>Endopterygota</taxon>
        <taxon>Coleoptera</taxon>
        <taxon>Polyphaga</taxon>
        <taxon>Cucujiformia</taxon>
        <taxon>Tenebrionidae</taxon>
        <taxon>Tenebrio</taxon>
    </lineage>
</organism>
<dbReference type="InterPro" id="IPR043502">
    <property type="entry name" value="DNA/RNA_pol_sf"/>
</dbReference>
<proteinExistence type="inferred from homology"/>
<dbReference type="FunFam" id="3.30.1490.100:FF:000003">
    <property type="entry name" value="Polymerase (DNA directed) iota"/>
    <property type="match status" value="1"/>
</dbReference>
<dbReference type="PROSITE" id="PS50173">
    <property type="entry name" value="UMUC"/>
    <property type="match status" value="1"/>
</dbReference>
<dbReference type="InterPro" id="IPR017961">
    <property type="entry name" value="DNA_pol_Y-fam_little_finger"/>
</dbReference>
<dbReference type="Pfam" id="PF11799">
    <property type="entry name" value="IMS_C"/>
    <property type="match status" value="1"/>
</dbReference>
<dbReference type="Gene3D" id="3.40.1170.60">
    <property type="match status" value="1"/>
</dbReference>
<dbReference type="AlphaFoldDB" id="A0A8J6L164"/>
<dbReference type="EMBL" id="JABDTM020029590">
    <property type="protein sequence ID" value="KAH0807879.1"/>
    <property type="molecule type" value="Genomic_DNA"/>
</dbReference>
<evidence type="ECO:0000313" key="8">
    <source>
        <dbReference type="Proteomes" id="UP000719412"/>
    </source>
</evidence>
<feature type="domain" description="UmuC" evidence="5">
    <location>
        <begin position="404"/>
        <end position="596"/>
    </location>
</feature>
<dbReference type="Pfam" id="PF21999">
    <property type="entry name" value="IMS_HHH_1"/>
    <property type="match status" value="1"/>
</dbReference>
<evidence type="ECO:0000259" key="5">
    <source>
        <dbReference type="PROSITE" id="PS50173"/>
    </source>
</evidence>
<dbReference type="SUPFAM" id="SSF56399">
    <property type="entry name" value="ADP-ribosylation"/>
    <property type="match status" value="2"/>
</dbReference>
<dbReference type="GO" id="GO:0006281">
    <property type="term" value="P:DNA repair"/>
    <property type="evidence" value="ECO:0007669"/>
    <property type="project" value="InterPro"/>
</dbReference>
<protein>
    <recommendedName>
        <fullName evidence="3">Poly [ADP-ribose] polymerase</fullName>
        <shortName evidence="3">PARP</shortName>
        <ecNumber evidence="3">2.4.2.-</ecNumber>
    </recommendedName>
</protein>
<dbReference type="Gene3D" id="6.10.250.1630">
    <property type="match status" value="1"/>
</dbReference>
<evidence type="ECO:0000259" key="6">
    <source>
        <dbReference type="PROSITE" id="PS51059"/>
    </source>
</evidence>